<name>W4JZY0_HETIT</name>
<feature type="region of interest" description="Disordered" evidence="1">
    <location>
        <begin position="310"/>
        <end position="337"/>
    </location>
</feature>
<accession>W4JZY0</accession>
<proteinExistence type="predicted"/>
<evidence type="ECO:0000256" key="1">
    <source>
        <dbReference type="SAM" id="MobiDB-lite"/>
    </source>
</evidence>
<gene>
    <name evidence="2" type="ORF">HETIRDRAFT_104349</name>
</gene>
<dbReference type="HOGENOM" id="CLU_611189_0_0_1"/>
<dbReference type="GeneID" id="20665992"/>
<sequence>MEEAAWRCVPLPVGERGRARVGLVGREEGLELPVAVGEPGAAKVAEAKLSLATSGLTAGPMDGLGPTEELLPWRRWWPKPKWRRCWGEGGASSSWIEGGLTRTMVSLQEVARDGFMLSSVWTPQGSLAHMEPLRAWTLDAGDAGAGEGCWTEGMLAEGNSGRAASSSLENINQIGEQACTSRDPSRLIPLLGHATDCTSAQAKQALAAARAMHSPPAVVLDLRTAHDVSTQSKHLGSPRAACVFASMALAIPERHPNTSKTWTRPFKEEGVPTRSALVRSAHAVMPGARPWVGFQRLGLRRRARALKASRAARMWRHRDQHGGSEAPLPRPARDRGHRVAQTIRIALTTRMQTAPPGSDRCARLPVVGKVPTDRDGPQSPLGVNVLYRGLGPSICVTSSALGDSQQPSLIASRRALERVFQCKPCTASSISVARGAGPTSLLRSTRLP</sequence>
<dbReference type="Proteomes" id="UP000030671">
    <property type="component" value="Unassembled WGS sequence"/>
</dbReference>
<evidence type="ECO:0000313" key="2">
    <source>
        <dbReference type="EMBL" id="ETW79034.1"/>
    </source>
</evidence>
<keyword evidence="3" id="KW-1185">Reference proteome</keyword>
<dbReference type="InParanoid" id="W4JZY0"/>
<organism evidence="2 3">
    <name type="scientific">Heterobasidion irregulare (strain TC 32-1)</name>
    <dbReference type="NCBI Taxonomy" id="747525"/>
    <lineage>
        <taxon>Eukaryota</taxon>
        <taxon>Fungi</taxon>
        <taxon>Dikarya</taxon>
        <taxon>Basidiomycota</taxon>
        <taxon>Agaricomycotina</taxon>
        <taxon>Agaricomycetes</taxon>
        <taxon>Russulales</taxon>
        <taxon>Bondarzewiaceae</taxon>
        <taxon>Heterobasidion</taxon>
        <taxon>Heterobasidion annosum species complex</taxon>
    </lineage>
</organism>
<dbReference type="EMBL" id="KI925461">
    <property type="protein sequence ID" value="ETW79034.1"/>
    <property type="molecule type" value="Genomic_DNA"/>
</dbReference>
<evidence type="ECO:0000313" key="3">
    <source>
        <dbReference type="Proteomes" id="UP000030671"/>
    </source>
</evidence>
<reference evidence="2 3" key="1">
    <citation type="journal article" date="2012" name="New Phytol.">
        <title>Insight into trade-off between wood decay and parasitism from the genome of a fungal forest pathogen.</title>
        <authorList>
            <person name="Olson A."/>
            <person name="Aerts A."/>
            <person name="Asiegbu F."/>
            <person name="Belbahri L."/>
            <person name="Bouzid O."/>
            <person name="Broberg A."/>
            <person name="Canback B."/>
            <person name="Coutinho P.M."/>
            <person name="Cullen D."/>
            <person name="Dalman K."/>
            <person name="Deflorio G."/>
            <person name="van Diepen L.T."/>
            <person name="Dunand C."/>
            <person name="Duplessis S."/>
            <person name="Durling M."/>
            <person name="Gonthier P."/>
            <person name="Grimwood J."/>
            <person name="Fossdal C.G."/>
            <person name="Hansson D."/>
            <person name="Henrissat B."/>
            <person name="Hietala A."/>
            <person name="Himmelstrand K."/>
            <person name="Hoffmeister D."/>
            <person name="Hogberg N."/>
            <person name="James T.Y."/>
            <person name="Karlsson M."/>
            <person name="Kohler A."/>
            <person name="Kues U."/>
            <person name="Lee Y.H."/>
            <person name="Lin Y.C."/>
            <person name="Lind M."/>
            <person name="Lindquist E."/>
            <person name="Lombard V."/>
            <person name="Lucas S."/>
            <person name="Lunden K."/>
            <person name="Morin E."/>
            <person name="Murat C."/>
            <person name="Park J."/>
            <person name="Raffaello T."/>
            <person name="Rouze P."/>
            <person name="Salamov A."/>
            <person name="Schmutz J."/>
            <person name="Solheim H."/>
            <person name="Stahlberg J."/>
            <person name="Velez H."/>
            <person name="de Vries R.P."/>
            <person name="Wiebenga A."/>
            <person name="Woodward S."/>
            <person name="Yakovlev I."/>
            <person name="Garbelotto M."/>
            <person name="Martin F."/>
            <person name="Grigoriev I.V."/>
            <person name="Stenlid J."/>
        </authorList>
    </citation>
    <scope>NUCLEOTIDE SEQUENCE [LARGE SCALE GENOMIC DNA]</scope>
    <source>
        <strain evidence="2 3">TC 32-1</strain>
    </source>
</reference>
<dbReference type="RefSeq" id="XP_009549307.1">
    <property type="nucleotide sequence ID" value="XM_009551012.1"/>
</dbReference>
<protein>
    <submittedName>
        <fullName evidence="2">Uncharacterized protein</fullName>
    </submittedName>
</protein>
<dbReference type="KEGG" id="hir:HETIRDRAFT_104349"/>
<dbReference type="AlphaFoldDB" id="W4JZY0"/>